<dbReference type="AlphaFoldDB" id="A0A1S8CH92"/>
<comment type="caution">
    <text evidence="1">The sequence shown here is derived from an EMBL/GenBank/DDBJ whole genome shotgun (WGS) entry which is preliminary data.</text>
</comment>
<dbReference type="RefSeq" id="WP_076942691.1">
    <property type="nucleotide sequence ID" value="NZ_MOXD01000007.1"/>
</dbReference>
<organism evidence="1 2">
    <name type="scientific">Serratia oryzae</name>
    <dbReference type="NCBI Taxonomy" id="2034155"/>
    <lineage>
        <taxon>Bacteria</taxon>
        <taxon>Pseudomonadati</taxon>
        <taxon>Pseudomonadota</taxon>
        <taxon>Gammaproteobacteria</taxon>
        <taxon>Enterobacterales</taxon>
        <taxon>Yersiniaceae</taxon>
        <taxon>Serratia</taxon>
    </lineage>
</organism>
<dbReference type="OrthoDB" id="8772092at2"/>
<dbReference type="InterPro" id="IPR032466">
    <property type="entry name" value="Metal_Hydrolase"/>
</dbReference>
<sequence>MTVRSLSTSAKLGCDLLSSHRILTIIEEKSFHFPLNEEEIREELYLTHQPWAAREPDHVFSRALEAWKLYHKPTDSSPLQSALRFIVKEFITSRHGILRVKLQMFGIWQQGILSRVSGIPIQAAAYLWPQNDYYLDKLPAPNQFADISSYNRLNSLLLPFDPLIEEYFNKEGLHETHLHLNGSTHAELCWLRAITEPEREITDFCNKYNDTGSNSSRLRELARAVHPDFSTSLFRKHIYIAKQLRKYLIPAAFGCLSSSEELPKNCEDVFSLALLSHAPSISHNEPEYNNFILYDNDNIVSERYWIFLLLKRLDTIPSVSLTNMLHCYLILQNLYYRLLVQSEEQYGFDQFQKITWTDLREPIEKDYLERFQSMHGSLPNHSRIVYLEGRFAPKDSENKNISIIYNILSGYWRYLYDTKPASDLTLLLRDFEKKIKEPNAKNGRFLKLALVTHFIKLPESRFDTPYRHYTLRTKLTNQVYTLKNTLEHYPSLRLWVRGIDAAANELDAPPEVFASVYRMCRHFGITHRSYHAGEDFHHILSGIRAMFDALELLGLCEGDRIGHGTAMGISPELWLKRMPRGVYIRKDDWLLDLLSTWRLLKMTGETGLAYKLEAELTELGSELFGQQINSITLERVMKLRGLNIGFLAKVFTSTPRDIKNSVLPKSVDSVTPLSDLEMMEALKVDEAVSSNVKDCRLLWEWLSDSEIRSRGSQLTFVDAEYMSAEEYIKVQQALMMIIKDRKVLIETLPSSNVRISQYESFVEHHVFRWMGLPNYTQPGDPGIMVTLGSDDPGIFAGDLAGEFYQLYAVLQSLGLSDKKALHYISELNERGREYRFHEFKIG</sequence>
<accession>A0A1S8CH92</accession>
<proteinExistence type="predicted"/>
<dbReference type="EMBL" id="MOXD01000007">
    <property type="protein sequence ID" value="OMQ21675.1"/>
    <property type="molecule type" value="Genomic_DNA"/>
</dbReference>
<dbReference type="GO" id="GO:0005829">
    <property type="term" value="C:cytosol"/>
    <property type="evidence" value="ECO:0007669"/>
    <property type="project" value="TreeGrafter"/>
</dbReference>
<evidence type="ECO:0000313" key="2">
    <source>
        <dbReference type="Proteomes" id="UP000216021"/>
    </source>
</evidence>
<dbReference type="GO" id="GO:0006154">
    <property type="term" value="P:adenosine catabolic process"/>
    <property type="evidence" value="ECO:0007669"/>
    <property type="project" value="TreeGrafter"/>
</dbReference>
<dbReference type="Gene3D" id="3.20.20.140">
    <property type="entry name" value="Metal-dependent hydrolases"/>
    <property type="match status" value="2"/>
</dbReference>
<dbReference type="GO" id="GO:0043103">
    <property type="term" value="P:hypoxanthine salvage"/>
    <property type="evidence" value="ECO:0007669"/>
    <property type="project" value="TreeGrafter"/>
</dbReference>
<dbReference type="SUPFAM" id="SSF51556">
    <property type="entry name" value="Metallo-dependent hydrolases"/>
    <property type="match status" value="2"/>
</dbReference>
<dbReference type="Proteomes" id="UP000216021">
    <property type="component" value="Unassembled WGS sequence"/>
</dbReference>
<reference evidence="1 2" key="1">
    <citation type="submission" date="2016-11" db="EMBL/GenBank/DDBJ databases">
        <title>Rahnella oryzae sp. nov., isolated from rice root.</title>
        <authorList>
            <person name="Zhang X.-X."/>
            <person name="Zhang J."/>
        </authorList>
    </citation>
    <scope>NUCLEOTIDE SEQUENCE [LARGE SCALE GENOMIC DNA]</scope>
    <source>
        <strain evidence="1 2">J11-6</strain>
    </source>
</reference>
<keyword evidence="2" id="KW-1185">Reference proteome</keyword>
<dbReference type="InterPro" id="IPR006330">
    <property type="entry name" value="Ado/ade_deaminase"/>
</dbReference>
<name>A0A1S8CH92_9GAMM</name>
<dbReference type="PANTHER" id="PTHR11409:SF43">
    <property type="entry name" value="ADENOSINE DEAMINASE"/>
    <property type="match status" value="1"/>
</dbReference>
<dbReference type="STRING" id="2034155.BMI79_13250"/>
<dbReference type="GO" id="GO:0046103">
    <property type="term" value="P:inosine biosynthetic process"/>
    <property type="evidence" value="ECO:0007669"/>
    <property type="project" value="TreeGrafter"/>
</dbReference>
<protein>
    <recommendedName>
        <fullName evidence="3">Adenosine deaminase domain-containing protein</fullName>
    </recommendedName>
</protein>
<dbReference type="PANTHER" id="PTHR11409">
    <property type="entry name" value="ADENOSINE DEAMINASE"/>
    <property type="match status" value="1"/>
</dbReference>
<evidence type="ECO:0000313" key="1">
    <source>
        <dbReference type="EMBL" id="OMQ21675.1"/>
    </source>
</evidence>
<evidence type="ECO:0008006" key="3">
    <source>
        <dbReference type="Google" id="ProtNLM"/>
    </source>
</evidence>
<dbReference type="GO" id="GO:0004000">
    <property type="term" value="F:adenosine deaminase activity"/>
    <property type="evidence" value="ECO:0007669"/>
    <property type="project" value="TreeGrafter"/>
</dbReference>
<gene>
    <name evidence="1" type="ORF">BMI79_13250</name>
</gene>